<keyword evidence="6 11" id="KW-0812">Transmembrane</keyword>
<evidence type="ECO:0000256" key="8">
    <source>
        <dbReference type="ARBA" id="ARBA00022989"/>
    </source>
</evidence>
<evidence type="ECO:0000256" key="9">
    <source>
        <dbReference type="ARBA" id="ARBA00023012"/>
    </source>
</evidence>
<dbReference type="InterPro" id="IPR036890">
    <property type="entry name" value="HATPase_C_sf"/>
</dbReference>
<dbReference type="CDD" id="cd00082">
    <property type="entry name" value="HisKA"/>
    <property type="match status" value="1"/>
</dbReference>
<dbReference type="InterPro" id="IPR050428">
    <property type="entry name" value="TCS_sensor_his_kinase"/>
</dbReference>
<keyword evidence="8 11" id="KW-1133">Transmembrane helix</keyword>
<proteinExistence type="predicted"/>
<dbReference type="Pfam" id="PF00512">
    <property type="entry name" value="HisKA"/>
    <property type="match status" value="1"/>
</dbReference>
<evidence type="ECO:0000313" key="15">
    <source>
        <dbReference type="Proteomes" id="UP001204151"/>
    </source>
</evidence>
<evidence type="ECO:0000313" key="14">
    <source>
        <dbReference type="EMBL" id="MCS0584367.1"/>
    </source>
</evidence>
<dbReference type="PANTHER" id="PTHR45436">
    <property type="entry name" value="SENSOR HISTIDINE KINASE YKOH"/>
    <property type="match status" value="1"/>
</dbReference>
<comment type="subcellular location">
    <subcellularLocation>
        <location evidence="2">Membrane</location>
        <topology evidence="2">Multi-pass membrane protein</topology>
    </subcellularLocation>
</comment>
<dbReference type="PROSITE" id="PS50109">
    <property type="entry name" value="HIS_KIN"/>
    <property type="match status" value="1"/>
</dbReference>
<evidence type="ECO:0000256" key="10">
    <source>
        <dbReference type="ARBA" id="ARBA00023136"/>
    </source>
</evidence>
<dbReference type="SMART" id="SM00388">
    <property type="entry name" value="HisKA"/>
    <property type="match status" value="1"/>
</dbReference>
<dbReference type="SMART" id="SM00387">
    <property type="entry name" value="HATPase_c"/>
    <property type="match status" value="1"/>
</dbReference>
<keyword evidence="7" id="KW-0418">Kinase</keyword>
<dbReference type="InterPro" id="IPR004358">
    <property type="entry name" value="Sig_transdc_His_kin-like_C"/>
</dbReference>
<keyword evidence="14" id="KW-0067">ATP-binding</keyword>
<keyword evidence="4" id="KW-0597">Phosphoprotein</keyword>
<dbReference type="GO" id="GO:0005524">
    <property type="term" value="F:ATP binding"/>
    <property type="evidence" value="ECO:0007669"/>
    <property type="project" value="UniProtKB-KW"/>
</dbReference>
<dbReference type="InterPro" id="IPR003661">
    <property type="entry name" value="HisK_dim/P_dom"/>
</dbReference>
<dbReference type="RefSeq" id="WP_258818926.1">
    <property type="nucleotide sequence ID" value="NZ_JANUGW010000020.1"/>
</dbReference>
<evidence type="ECO:0000256" key="5">
    <source>
        <dbReference type="ARBA" id="ARBA00022679"/>
    </source>
</evidence>
<feature type="domain" description="HAMP" evidence="13">
    <location>
        <begin position="177"/>
        <end position="229"/>
    </location>
</feature>
<feature type="transmembrane region" description="Helical" evidence="11">
    <location>
        <begin position="20"/>
        <end position="40"/>
    </location>
</feature>
<protein>
    <recommendedName>
        <fullName evidence="3">histidine kinase</fullName>
        <ecNumber evidence="3">2.7.13.3</ecNumber>
    </recommendedName>
</protein>
<dbReference type="Pfam" id="PF02518">
    <property type="entry name" value="HATPase_c"/>
    <property type="match status" value="1"/>
</dbReference>
<name>A0ABT1ZWP5_9BURK</name>
<keyword evidence="10 11" id="KW-0472">Membrane</keyword>
<dbReference type="Gene3D" id="1.10.287.130">
    <property type="match status" value="1"/>
</dbReference>
<evidence type="ECO:0000256" key="7">
    <source>
        <dbReference type="ARBA" id="ARBA00022777"/>
    </source>
</evidence>
<dbReference type="EMBL" id="JANUGW010000020">
    <property type="protein sequence ID" value="MCS0584367.1"/>
    <property type="molecule type" value="Genomic_DNA"/>
</dbReference>
<evidence type="ECO:0000256" key="6">
    <source>
        <dbReference type="ARBA" id="ARBA00022692"/>
    </source>
</evidence>
<dbReference type="SUPFAM" id="SSF55874">
    <property type="entry name" value="ATPase domain of HSP90 chaperone/DNA topoisomerase II/histidine kinase"/>
    <property type="match status" value="1"/>
</dbReference>
<comment type="caution">
    <text evidence="14">The sequence shown here is derived from an EMBL/GenBank/DDBJ whole genome shotgun (WGS) entry which is preliminary data.</text>
</comment>
<feature type="transmembrane region" description="Helical" evidence="11">
    <location>
        <begin position="158"/>
        <end position="176"/>
    </location>
</feature>
<evidence type="ECO:0000256" key="11">
    <source>
        <dbReference type="SAM" id="Phobius"/>
    </source>
</evidence>
<keyword evidence="15" id="KW-1185">Reference proteome</keyword>
<evidence type="ECO:0000259" key="13">
    <source>
        <dbReference type="PROSITE" id="PS50885"/>
    </source>
</evidence>
<comment type="catalytic activity">
    <reaction evidence="1">
        <text>ATP + protein L-histidine = ADP + protein N-phospho-L-histidine.</text>
        <dbReference type="EC" id="2.7.13.3"/>
    </reaction>
</comment>
<dbReference type="InterPro" id="IPR003594">
    <property type="entry name" value="HATPase_dom"/>
</dbReference>
<evidence type="ECO:0000259" key="12">
    <source>
        <dbReference type="PROSITE" id="PS50109"/>
    </source>
</evidence>
<evidence type="ECO:0000256" key="1">
    <source>
        <dbReference type="ARBA" id="ARBA00000085"/>
    </source>
</evidence>
<organism evidence="14 15">
    <name type="scientific">Massilia pinisoli</name>
    <dbReference type="NCBI Taxonomy" id="1772194"/>
    <lineage>
        <taxon>Bacteria</taxon>
        <taxon>Pseudomonadati</taxon>
        <taxon>Pseudomonadota</taxon>
        <taxon>Betaproteobacteria</taxon>
        <taxon>Burkholderiales</taxon>
        <taxon>Oxalobacteraceae</taxon>
        <taxon>Telluria group</taxon>
        <taxon>Massilia</taxon>
    </lineage>
</organism>
<dbReference type="EC" id="2.7.13.3" evidence="3"/>
<dbReference type="InterPro" id="IPR003660">
    <property type="entry name" value="HAMP_dom"/>
</dbReference>
<dbReference type="PROSITE" id="PS50885">
    <property type="entry name" value="HAMP"/>
    <property type="match status" value="1"/>
</dbReference>
<feature type="domain" description="Histidine kinase" evidence="12">
    <location>
        <begin position="237"/>
        <end position="451"/>
    </location>
</feature>
<dbReference type="CDD" id="cd00075">
    <property type="entry name" value="HATPase"/>
    <property type="match status" value="1"/>
</dbReference>
<dbReference type="SUPFAM" id="SSF47384">
    <property type="entry name" value="Homodimeric domain of signal transducing histidine kinase"/>
    <property type="match status" value="1"/>
</dbReference>
<dbReference type="Gene3D" id="3.30.565.10">
    <property type="entry name" value="Histidine kinase-like ATPase, C-terminal domain"/>
    <property type="match status" value="1"/>
</dbReference>
<keyword evidence="9" id="KW-0902">Two-component regulatory system</keyword>
<accession>A0ABT1ZWP5</accession>
<gene>
    <name evidence="14" type="ORF">NX784_22505</name>
</gene>
<dbReference type="InterPro" id="IPR005467">
    <property type="entry name" value="His_kinase_dom"/>
</dbReference>
<evidence type="ECO:0000256" key="3">
    <source>
        <dbReference type="ARBA" id="ARBA00012438"/>
    </source>
</evidence>
<reference evidence="14 15" key="1">
    <citation type="submission" date="2022-08" db="EMBL/GenBank/DDBJ databases">
        <title>Reclassification of Massilia species as members of the genera Telluria, Duganella, Pseudoduganella, Mokoshia gen. nov. and Zemynaea gen. nov. using orthogonal and non-orthogonal genome-based approaches.</title>
        <authorList>
            <person name="Bowman J.P."/>
        </authorList>
    </citation>
    <scope>NUCLEOTIDE SEQUENCE [LARGE SCALE GENOMIC DNA]</scope>
    <source>
        <strain evidence="14 15">JCM 31316</strain>
    </source>
</reference>
<evidence type="ECO:0000256" key="4">
    <source>
        <dbReference type="ARBA" id="ARBA00022553"/>
    </source>
</evidence>
<sequence length="466" mass="50806">MDGLKRRLNESVQLKLSFTLSLAILVVAIVAGVFSFLSAFDEAHELQDDVLRQVAQLMDRQRLSPNAPIAGISLKNTDEESRVIVQRLGEVSPSTLGVDAGGVLSLPVTLADGLHTLEVGGETFRVLIKTTAAGERIAVAQESGFRNEIARDGALRTVMPFLILVPVLLLIVADLVRKMFRPIAALSREIDQRAEQELHPVEDSHFPVEVRPFAVAINRLLARVGQSMDSQRRFVADAAHELRSPLTALSLQAERLADAEMSGLARERLTVLRQGIARGENLLDQLLTFARAQAAADLPKSPVSVQRVYRHVLEDLMPLAEAKNIDIGVEGAQDAEVCVGELDMFAMIRNLVDNAIRYTPEGGRVDLSVWMTAGCAVLCVKDTGPGIPACERERVFDPFYRTLGSKQAGSGLGLSIVRTIANRIGAEIRLGFTDQEKQTGLTVTVLFPRCDPVDADRERSGKAVPR</sequence>
<dbReference type="Proteomes" id="UP001204151">
    <property type="component" value="Unassembled WGS sequence"/>
</dbReference>
<evidence type="ECO:0000256" key="2">
    <source>
        <dbReference type="ARBA" id="ARBA00004141"/>
    </source>
</evidence>
<dbReference type="PRINTS" id="PR00344">
    <property type="entry name" value="BCTRLSENSOR"/>
</dbReference>
<dbReference type="InterPro" id="IPR036097">
    <property type="entry name" value="HisK_dim/P_sf"/>
</dbReference>
<dbReference type="PANTHER" id="PTHR45436:SF15">
    <property type="entry name" value="SENSOR HISTIDINE KINASE CUSS"/>
    <property type="match status" value="1"/>
</dbReference>
<keyword evidence="14" id="KW-0547">Nucleotide-binding</keyword>
<keyword evidence="5" id="KW-0808">Transferase</keyword>